<dbReference type="SMART" id="SM00912">
    <property type="entry name" value="Haemagg_act"/>
    <property type="match status" value="1"/>
</dbReference>
<dbReference type="Gene3D" id="2.160.20.10">
    <property type="entry name" value="Single-stranded right-handed beta-helix, Pectin lyase-like"/>
    <property type="match status" value="1"/>
</dbReference>
<evidence type="ECO:0000256" key="5">
    <source>
        <dbReference type="SAM" id="Phobius"/>
    </source>
</evidence>
<feature type="region of interest" description="Disordered" evidence="4">
    <location>
        <begin position="2136"/>
        <end position="2157"/>
    </location>
</feature>
<feature type="compositionally biased region" description="Basic and acidic residues" evidence="4">
    <location>
        <begin position="2355"/>
        <end position="2367"/>
    </location>
</feature>
<name>A0A5U5GFQ3_SALER</name>
<feature type="region of interest" description="Disordered" evidence="4">
    <location>
        <begin position="2265"/>
        <end position="2307"/>
    </location>
</feature>
<feature type="transmembrane region" description="Helical" evidence="5">
    <location>
        <begin position="51"/>
        <end position="71"/>
    </location>
</feature>
<dbReference type="InterPro" id="IPR024973">
    <property type="entry name" value="ESPR"/>
</dbReference>
<accession>A0A5U5GFQ3</accession>
<dbReference type="PANTHER" id="PTHR12338:SF8">
    <property type="entry name" value="HEME_HEMOPEXIN-BINDING PROTEIN"/>
    <property type="match status" value="1"/>
</dbReference>
<dbReference type="NCBIfam" id="TIGR01901">
    <property type="entry name" value="adhes_NPXG"/>
    <property type="match status" value="1"/>
</dbReference>
<dbReference type="EMBL" id="AAGOXM010000004">
    <property type="protein sequence ID" value="EBQ4124135.1"/>
    <property type="molecule type" value="Genomic_DNA"/>
</dbReference>
<dbReference type="PANTHER" id="PTHR12338">
    <property type="entry name" value="AUTOTRANSPORTER"/>
    <property type="match status" value="1"/>
</dbReference>
<dbReference type="SMART" id="SM00710">
    <property type="entry name" value="PbH1"/>
    <property type="match status" value="16"/>
</dbReference>
<evidence type="ECO:0000313" key="7">
    <source>
        <dbReference type="EMBL" id="EBQ4124135.1"/>
    </source>
</evidence>
<keyword evidence="5" id="KW-0812">Transmembrane</keyword>
<reference evidence="7" key="1">
    <citation type="submission" date="2018-07" db="EMBL/GenBank/DDBJ databases">
        <authorList>
            <consortium name="GenomeTrakr network: Whole genome sequencing for foodborne pathogen traceback"/>
        </authorList>
    </citation>
    <scope>NUCLEOTIDE SEQUENCE</scope>
    <source>
        <strain evidence="7">FDA00010466</strain>
    </source>
</reference>
<keyword evidence="3" id="KW-0732">Signal</keyword>
<keyword evidence="5" id="KW-1133">Transmembrane helix</keyword>
<dbReference type="GO" id="GO:0005576">
    <property type="term" value="C:extracellular region"/>
    <property type="evidence" value="ECO:0007669"/>
    <property type="project" value="UniProtKB-SubCell"/>
</dbReference>
<dbReference type="InterPro" id="IPR008638">
    <property type="entry name" value="FhaB/CdiA-like_TPS"/>
</dbReference>
<sequence>MNKIYRLKFDKRRNELVVVSEITVGMGKEKNTGHIAAISDIGTFRKLLSTLTPLAFLTGMIISLLPGVALANPDLPSGGQIVGGQGSISTSGSQMTIHQQTQNMATNWHSFDIGKNNTVQFIQPDSSAVALNRVTGASGSQIMGTLKANGRVFILNPNGVLFGKDARVNVAGLVASTKNINTADFMKGQYTLSSEGNPGAQVVNQGSLTTSKGGYIVLVGERVSNSGSITTPSGKTVLAAGKTVTLQLDNGGLTSVSVDGSVVNALVENRGLISATSGQVFLTAKGRDMLLNTVVNNSGSIEAKGLESRGGEIVLDGGDSGVVSQSGQLLADSHTDRGGKITLEGENIHLVAGSRTSATGKTGGGEVFTGGGWRGKDSRISNASGVVMDRAATVDVSAAERGNGGTAVLWSDDYTNFRGAILARAGTQSGNGGRVETSSHQNLQAFGDVDTSARAGRGGEWLLDPADVTVVSGGTNANVSETGKGAGGADLDVDTVHVFTPSATGAQVGAASIQTQLNNGTDVTIETSGVDISGQQGNITVNADVNLNKDKGGDATLTLKADNNILFINHTWSAFTDKSKGVINSSAGKLNLNLLSGNSTAKSSVQFGSYVHFFLNGGDFYAGTKNTDGAASINFANAGKIEAGNITLDAAGGTNINFSELKASNNLTINGSFSMAADYGILTSAEAGNLLVINAPDGGIRVTSTGNNDGSGKVTLSGDKGVDIRTQNGLLSMTALNDNKHGITVSSANGSVALAGKVQDGNAGLVIQNVSISSKDKVSLNGTTYWGQAASLDGLKLNATGDVDISGIAKKLDTGVVGAGSSTGVTLSNSNITSDKGNVTLTGLSGAVSDAEDGKDALSVSNSNITATAGTIHLNGTTEVKRGVRVTNSNLSATNLDVSGEATKDGTGLVIQNVNISSVEKTTLHGKTFWGQATSLDGLKLSATGDVDISGMAKNPSKEEEWGAAGAVGMTLNNSNITSTGGSVTLTGLSGATNGNSNALGVSNSSITANAGTIHLNGSTKYKQGVQVTGSNLSAANLEVKGVATDSGTGFSFSNTHLKGALTSLGNVTLSSAGSAVGVTNSLDGTFADMSDTAIKNTLLKKHIENLTRVEMGGDSIFDDTGSDTKGWTANYPHEDTPYGGWIFNNTSVTASGDVNLQGIAFSNATITLSKGNFTLNNTGPVVLDDGTLTVSDGGVNISSGGGGISAVHTNITAKNDISLTSKKGAVSIFGKNADTRSDISSSDGNVTIDTTGDSVGARIRDANITANNGHINLNGSATTGGFDFSVSEQAGIILYGNLLFKAKNGTTINATHSGRAKQYSPPVPLVLEGVNLTFDGGAEINACGSYTGIVLSTGEMAGDSTSHIFVKNGDLNINAMLDGKAEGGPTGGAMGTTSGAFVLSTEYNPVTFELNVDKGSNITINADSSANKSGPFAAFASATPEATATLEKTNGFVFSGGGNVSVCGTSDSADAVNLRLFNNKDLTGNLVITGTSNSGVGVNFDKYLSTNVSNATITGNSGSGVGVQMTAKAGSANLNGNNVSGSTATGNGGIVLSGSNITVTNGKLTGNATAGKGSGLVLNGGSNYTIDGASITGTSASGSGVSVDGTLTVNNGTKVEGKSTGTGNGVSVSGSLVTTTGTGVTLNGTAVSGDGIKVAGSTTLTQAVLKGQTDSGNGVNIAGNLTTDKTTQIQGQATGQGTGVTLGASLTGANVSGISEQGVGLKLADNAVVTDASLKGESTDGSGVAVTGSISLDNTTAAGLNATSVSGAGLSLEDNTNISIAGIPTAPVSLTGTSQKGSGVATSGNVSISGVVLNGHATTAEGTGATLSGNLTIADNISGVNVSATGNGTALVLNNATVNASGYSRAGQDFILNATTDGDGSAIRTTGNNTLTSVELSGTAKGNGSAVVINGTLSTDKDISVVSSGDKGTGLELNGGTLVSTQTDNKPVNVNVSAAGNGTAVQVTSGGDSSLNNITLHAVADEGSTLNVAGNLTSNVNLTVSTVNGTALTLSGGKIESADSKTPVTVNVSATGDSGTAVYVTKDHLNSLSNITLNASSTGGDAVSIEGTLETQNTDITANTTGTGTALKVSGGMLKSVGSTVVNATAGNGHAAEINNGRLTGSSAGSLTVSATSGNDEPALNISGNSEVSNSSVSGTNNGTGSAVTISGHLTSDGGGSVTGNTTGGTAVTIADGSVITGTSVTGNAGTGTGIKAEGNISLGNVHLNGTSESGSGLNVTGTLTGDQFTTLNTGGTVMGDKNIHILKPVIPPPATEDGGNSSQGHNTGNDETAGGSPSVPPESENSQRQGAVNAQIIRMNQPVQDGFHATGTPPVPVSGYQPVERKVDISLCDGENCRSESLDASKPAEGKTSLSGK</sequence>
<evidence type="ECO:0000256" key="3">
    <source>
        <dbReference type="ARBA" id="ARBA00022729"/>
    </source>
</evidence>
<dbReference type="InterPro" id="IPR011050">
    <property type="entry name" value="Pectin_lyase_fold/virulence"/>
</dbReference>
<evidence type="ECO:0000256" key="4">
    <source>
        <dbReference type="SAM" id="MobiDB-lite"/>
    </source>
</evidence>
<feature type="region of interest" description="Disordered" evidence="4">
    <location>
        <begin position="2355"/>
        <end position="2375"/>
    </location>
</feature>
<dbReference type="SUPFAM" id="SSF51126">
    <property type="entry name" value="Pectin lyase-like"/>
    <property type="match status" value="1"/>
</dbReference>
<protein>
    <submittedName>
        <fullName evidence="7">Filamentous hemagglutinin N-terminal domain-containing protein</fullName>
    </submittedName>
</protein>
<keyword evidence="2" id="KW-0964">Secreted</keyword>
<organism evidence="7">
    <name type="scientific">Salmonella enterica</name>
    <name type="common">Salmonella choleraesuis</name>
    <dbReference type="NCBI Taxonomy" id="28901"/>
    <lineage>
        <taxon>Bacteria</taxon>
        <taxon>Pseudomonadati</taxon>
        <taxon>Pseudomonadota</taxon>
        <taxon>Gammaproteobacteria</taxon>
        <taxon>Enterobacterales</taxon>
        <taxon>Enterobacteriaceae</taxon>
        <taxon>Salmonella</taxon>
    </lineage>
</organism>
<feature type="compositionally biased region" description="Polar residues" evidence="4">
    <location>
        <begin position="2276"/>
        <end position="2288"/>
    </location>
</feature>
<comment type="caution">
    <text evidence="7">The sequence shown here is derived from an EMBL/GenBank/DDBJ whole genome shotgun (WGS) entry which is preliminary data.</text>
</comment>
<feature type="domain" description="Filamentous haemagglutinin FhaB/tRNA nuclease CdiA-like TPS" evidence="6">
    <location>
        <begin position="72"/>
        <end position="184"/>
    </location>
</feature>
<gene>
    <name evidence="7" type="ORF">BCZ02_10270</name>
</gene>
<keyword evidence="5" id="KW-0472">Membrane</keyword>
<dbReference type="InterPro" id="IPR050909">
    <property type="entry name" value="Bact_Autotransporter_VF"/>
</dbReference>
<dbReference type="Pfam" id="PF13018">
    <property type="entry name" value="ESPR"/>
    <property type="match status" value="1"/>
</dbReference>
<feature type="compositionally biased region" description="Low complexity" evidence="4">
    <location>
        <begin position="2144"/>
        <end position="2157"/>
    </location>
</feature>
<evidence type="ECO:0000256" key="1">
    <source>
        <dbReference type="ARBA" id="ARBA00004613"/>
    </source>
</evidence>
<evidence type="ECO:0000256" key="2">
    <source>
        <dbReference type="ARBA" id="ARBA00022525"/>
    </source>
</evidence>
<dbReference type="Pfam" id="PF05860">
    <property type="entry name" value="TPS"/>
    <property type="match status" value="1"/>
</dbReference>
<proteinExistence type="predicted"/>
<dbReference type="InterPro" id="IPR012334">
    <property type="entry name" value="Pectin_lyas_fold"/>
</dbReference>
<dbReference type="InterPro" id="IPR006626">
    <property type="entry name" value="PbH1"/>
</dbReference>
<evidence type="ECO:0000259" key="6">
    <source>
        <dbReference type="SMART" id="SM00912"/>
    </source>
</evidence>
<comment type="subcellular location">
    <subcellularLocation>
        <location evidence="1">Secreted</location>
    </subcellularLocation>
</comment>
<feature type="region of interest" description="Disordered" evidence="4">
    <location>
        <begin position="2320"/>
        <end position="2340"/>
    </location>
</feature>